<comment type="caution">
    <text evidence="1">The sequence shown here is derived from an EMBL/GenBank/DDBJ whole genome shotgun (WGS) entry which is preliminary data.</text>
</comment>
<proteinExistence type="predicted"/>
<name>A0A1F5Z1D6_9BACT</name>
<dbReference type="AlphaFoldDB" id="A0A1F5Z1D6"/>
<accession>A0A1F5Z1D6</accession>
<protein>
    <submittedName>
        <fullName evidence="1">Uncharacterized protein</fullName>
    </submittedName>
</protein>
<reference evidence="1 2" key="1">
    <citation type="journal article" date="2016" name="Nat. Commun.">
        <title>Thousands of microbial genomes shed light on interconnected biogeochemical processes in an aquifer system.</title>
        <authorList>
            <person name="Anantharaman K."/>
            <person name="Brown C.T."/>
            <person name="Hug L.A."/>
            <person name="Sharon I."/>
            <person name="Castelle C.J."/>
            <person name="Probst A.J."/>
            <person name="Thomas B.C."/>
            <person name="Singh A."/>
            <person name="Wilkins M.J."/>
            <person name="Karaoz U."/>
            <person name="Brodie E.L."/>
            <person name="Williams K.H."/>
            <person name="Hubbard S.S."/>
            <person name="Banfield J.F."/>
        </authorList>
    </citation>
    <scope>NUCLEOTIDE SEQUENCE [LARGE SCALE GENOMIC DNA]</scope>
</reference>
<sequence>MKPFYSHLIIIEEIFTVLDTYSLTAEERRELEKLIHENISHEATSTVLKHLPEVHHKEFLDKKHLDFLDREIKAKVEEEVKKQGAKIKKDLLAEIKKSTKR</sequence>
<organism evidence="1 2">
    <name type="scientific">Candidatus Gottesmanbacteria bacterium RIFCSPHIGHO2_01_FULL_42_12</name>
    <dbReference type="NCBI Taxonomy" id="1798377"/>
    <lineage>
        <taxon>Bacteria</taxon>
        <taxon>Candidatus Gottesmaniibacteriota</taxon>
    </lineage>
</organism>
<dbReference type="Proteomes" id="UP000178681">
    <property type="component" value="Unassembled WGS sequence"/>
</dbReference>
<evidence type="ECO:0000313" key="2">
    <source>
        <dbReference type="Proteomes" id="UP000178681"/>
    </source>
</evidence>
<dbReference type="EMBL" id="MFJG01000025">
    <property type="protein sequence ID" value="OGG06163.1"/>
    <property type="molecule type" value="Genomic_DNA"/>
</dbReference>
<gene>
    <name evidence="1" type="ORF">A2872_04305</name>
</gene>
<dbReference type="STRING" id="1798377.A2872_04305"/>
<evidence type="ECO:0000313" key="1">
    <source>
        <dbReference type="EMBL" id="OGG06163.1"/>
    </source>
</evidence>